<dbReference type="OrthoDB" id="365717at2759"/>
<feature type="signal peptide" evidence="3">
    <location>
        <begin position="1"/>
        <end position="21"/>
    </location>
</feature>
<evidence type="ECO:0000313" key="5">
    <source>
        <dbReference type="Proteomes" id="UP000028837"/>
    </source>
</evidence>
<evidence type="ECO:0008006" key="6">
    <source>
        <dbReference type="Google" id="ProtNLM"/>
    </source>
</evidence>
<evidence type="ECO:0000256" key="3">
    <source>
        <dbReference type="SAM" id="SignalP"/>
    </source>
</evidence>
<gene>
    <name evidence="4" type="ORF">TGDOM2_216090</name>
</gene>
<evidence type="ECO:0000313" key="4">
    <source>
        <dbReference type="EMBL" id="KFG30254.1"/>
    </source>
</evidence>
<proteinExistence type="predicted"/>
<comment type="caution">
    <text evidence="4">The sequence shown here is derived from an EMBL/GenBank/DDBJ whole genome shotgun (WGS) entry which is preliminary data.</text>
</comment>
<dbReference type="AlphaFoldDB" id="A0A086JDN6"/>
<protein>
    <recommendedName>
        <fullName evidence="6">Transmembrane protein</fullName>
    </recommendedName>
</protein>
<dbReference type="Proteomes" id="UP000028837">
    <property type="component" value="Unassembled WGS sequence"/>
</dbReference>
<organism evidence="4 5">
    <name type="scientific">Toxoplasma gondii GAB2-2007-GAL-DOM2</name>
    <dbReference type="NCBI Taxonomy" id="1130820"/>
    <lineage>
        <taxon>Eukaryota</taxon>
        <taxon>Sar</taxon>
        <taxon>Alveolata</taxon>
        <taxon>Apicomplexa</taxon>
        <taxon>Conoidasida</taxon>
        <taxon>Coccidia</taxon>
        <taxon>Eucoccidiorida</taxon>
        <taxon>Eimeriorina</taxon>
        <taxon>Sarcocystidae</taxon>
        <taxon>Toxoplasma</taxon>
    </lineage>
</organism>
<dbReference type="EMBL" id="AHZU02001651">
    <property type="protein sequence ID" value="KFG30254.1"/>
    <property type="molecule type" value="Genomic_DNA"/>
</dbReference>
<dbReference type="VEuPathDB" id="ToxoDB:TGDOM2_216090"/>
<keyword evidence="1" id="KW-0175">Coiled coil</keyword>
<feature type="region of interest" description="Disordered" evidence="2">
    <location>
        <begin position="310"/>
        <end position="350"/>
    </location>
</feature>
<keyword evidence="3" id="KW-0732">Signal</keyword>
<accession>A0A086JDN6</accession>
<feature type="coiled-coil region" evidence="1">
    <location>
        <begin position="96"/>
        <end position="130"/>
    </location>
</feature>
<evidence type="ECO:0000256" key="2">
    <source>
        <dbReference type="SAM" id="MobiDB-lite"/>
    </source>
</evidence>
<sequence>MLIKLPSLIIVFSLVMTAAYARHHKAVHALGKHVRGKAASPNLAGSRFLQQQDGAAEGPLPPPAVEGAVMAAPAVPYPAPVIAGAQPTPTPAPVNLQDIAAVQNQATEKLKEAESLGSKLEEAVNDLNKATGANERKGVEYVSTVINPPQPEKAANPEEKAEETLEGITTEAAASPPLYTAPVIVLLSPDTSAMEKLEFSRAIACRGKMNTAEMRAIRTAKLAEMASIKGTTVAQLEEEIKDTEAMLQETKASRHKLQEELRQVTSNAAAGAAPKADMVFLKDDLKLEDEKIEVLLTKLESMQDRLAKLRAEESRAEGTFGKKKRRNGKGSRGASSAKGNKLSEESEEED</sequence>
<reference evidence="4 5" key="1">
    <citation type="submission" date="2014-02" db="EMBL/GenBank/DDBJ databases">
        <authorList>
            <person name="Sibley D."/>
            <person name="Venepally P."/>
            <person name="Karamycheva S."/>
            <person name="Hadjithomas M."/>
            <person name="Khan A."/>
            <person name="Brunk B."/>
            <person name="Roos D."/>
            <person name="Caler E."/>
            <person name="Lorenzi H."/>
        </authorList>
    </citation>
    <scope>NUCLEOTIDE SEQUENCE [LARGE SCALE GENOMIC DNA]</scope>
    <source>
        <strain evidence="4 5">GAB2-2007-GAL-DOM2</strain>
    </source>
</reference>
<evidence type="ECO:0000256" key="1">
    <source>
        <dbReference type="SAM" id="Coils"/>
    </source>
</evidence>
<feature type="chain" id="PRO_5001808122" description="Transmembrane protein" evidence="3">
    <location>
        <begin position="22"/>
        <end position="350"/>
    </location>
</feature>
<name>A0A086JDN6_TOXGO</name>